<keyword evidence="2" id="KW-1185">Reference proteome</keyword>
<accession>A0ABP8B169</accession>
<sequence length="112" mass="12211">MSFDNGYDQGIGEWRGLVTGELTYARTLDGRPWLLFPRPRRPLATGRLVADPAAAGWVAEADARLAAPLDEAGDAFPPGEVLLAWLDPADDWNAQESALRGDRARLLPTPTR</sequence>
<organism evidence="1 2">
    <name type="scientific">Streptosporangium oxazolinicum</name>
    <dbReference type="NCBI Taxonomy" id="909287"/>
    <lineage>
        <taxon>Bacteria</taxon>
        <taxon>Bacillati</taxon>
        <taxon>Actinomycetota</taxon>
        <taxon>Actinomycetes</taxon>
        <taxon>Streptosporangiales</taxon>
        <taxon>Streptosporangiaceae</taxon>
        <taxon>Streptosporangium</taxon>
    </lineage>
</organism>
<reference evidence="2" key="1">
    <citation type="journal article" date="2019" name="Int. J. Syst. Evol. Microbiol.">
        <title>The Global Catalogue of Microorganisms (GCM) 10K type strain sequencing project: providing services to taxonomists for standard genome sequencing and annotation.</title>
        <authorList>
            <consortium name="The Broad Institute Genomics Platform"/>
            <consortium name="The Broad Institute Genome Sequencing Center for Infectious Disease"/>
            <person name="Wu L."/>
            <person name="Ma J."/>
        </authorList>
    </citation>
    <scope>NUCLEOTIDE SEQUENCE [LARGE SCALE GENOMIC DNA]</scope>
    <source>
        <strain evidence="2">JCM 17388</strain>
    </source>
</reference>
<evidence type="ECO:0008006" key="3">
    <source>
        <dbReference type="Google" id="ProtNLM"/>
    </source>
</evidence>
<comment type="caution">
    <text evidence="1">The sequence shown here is derived from an EMBL/GenBank/DDBJ whole genome shotgun (WGS) entry which is preliminary data.</text>
</comment>
<dbReference type="RefSeq" id="WP_344919588.1">
    <property type="nucleotide sequence ID" value="NZ_BAABAQ010000007.1"/>
</dbReference>
<gene>
    <name evidence="1" type="ORF">GCM10022252_41240</name>
</gene>
<dbReference type="EMBL" id="BAABAQ010000007">
    <property type="protein sequence ID" value="GAA4195446.1"/>
    <property type="molecule type" value="Genomic_DNA"/>
</dbReference>
<evidence type="ECO:0000313" key="1">
    <source>
        <dbReference type="EMBL" id="GAA4195446.1"/>
    </source>
</evidence>
<dbReference type="Proteomes" id="UP001501251">
    <property type="component" value="Unassembled WGS sequence"/>
</dbReference>
<protein>
    <recommendedName>
        <fullName evidence="3">GNAT family N-acetyltransferase</fullName>
    </recommendedName>
</protein>
<proteinExistence type="predicted"/>
<name>A0ABP8B169_9ACTN</name>
<evidence type="ECO:0000313" key="2">
    <source>
        <dbReference type="Proteomes" id="UP001501251"/>
    </source>
</evidence>